<proteinExistence type="predicted"/>
<evidence type="ECO:0000313" key="2">
    <source>
        <dbReference type="EMBL" id="KAH9422205.1"/>
    </source>
</evidence>
<sequence length="79" mass="8778">MAVIVLIILMINISANENGTEFTINSNGTIMEQAFRANLQNAPTKVIIGKLTQDELENFLRTKTLPDRMAEIARNLTST</sequence>
<comment type="caution">
    <text evidence="2">The sequence shown here is derived from an EMBL/GenBank/DDBJ whole genome shotgun (WGS) entry which is preliminary data.</text>
</comment>
<dbReference type="Proteomes" id="UP000887458">
    <property type="component" value="Unassembled WGS sequence"/>
</dbReference>
<protein>
    <submittedName>
        <fullName evidence="2">Uncharacterized protein</fullName>
    </submittedName>
</protein>
<name>A0ABQ8JIH1_DERPT</name>
<feature type="signal peptide" evidence="1">
    <location>
        <begin position="1"/>
        <end position="15"/>
    </location>
</feature>
<dbReference type="EMBL" id="NJHN03000037">
    <property type="protein sequence ID" value="KAH9422205.1"/>
    <property type="molecule type" value="Genomic_DNA"/>
</dbReference>
<gene>
    <name evidence="2" type="ORF">DERP_002501</name>
</gene>
<evidence type="ECO:0000313" key="3">
    <source>
        <dbReference type="Proteomes" id="UP000887458"/>
    </source>
</evidence>
<keyword evidence="3" id="KW-1185">Reference proteome</keyword>
<keyword evidence="1" id="KW-0732">Signal</keyword>
<feature type="chain" id="PRO_5046260838" evidence="1">
    <location>
        <begin position="16"/>
        <end position="79"/>
    </location>
</feature>
<evidence type="ECO:0000256" key="1">
    <source>
        <dbReference type="SAM" id="SignalP"/>
    </source>
</evidence>
<reference evidence="2 3" key="2">
    <citation type="journal article" date="2022" name="Mol. Biol. Evol.">
        <title>Comparative Genomics Reveals Insights into the Divergent Evolution of Astigmatic Mites and Household Pest Adaptations.</title>
        <authorList>
            <person name="Xiong Q."/>
            <person name="Wan A.T."/>
            <person name="Liu X."/>
            <person name="Fung C.S."/>
            <person name="Xiao X."/>
            <person name="Malainual N."/>
            <person name="Hou J."/>
            <person name="Wang L."/>
            <person name="Wang M."/>
            <person name="Yang K.Y."/>
            <person name="Cui Y."/>
            <person name="Leung E.L."/>
            <person name="Nong W."/>
            <person name="Shin S.K."/>
            <person name="Au S.W."/>
            <person name="Jeong K.Y."/>
            <person name="Chew F.T."/>
            <person name="Hui J.H."/>
            <person name="Leung T.F."/>
            <person name="Tungtrongchitr A."/>
            <person name="Zhong N."/>
            <person name="Liu Z."/>
            <person name="Tsui S.K."/>
        </authorList>
    </citation>
    <scope>NUCLEOTIDE SEQUENCE [LARGE SCALE GENOMIC DNA]</scope>
    <source>
        <strain evidence="2">Derp</strain>
    </source>
</reference>
<accession>A0ABQ8JIH1</accession>
<reference evidence="2 3" key="1">
    <citation type="journal article" date="2018" name="J. Allergy Clin. Immunol.">
        <title>High-quality assembly of Dermatophagoides pteronyssinus genome and transcriptome reveals a wide range of novel allergens.</title>
        <authorList>
            <person name="Liu X.Y."/>
            <person name="Yang K.Y."/>
            <person name="Wang M.Q."/>
            <person name="Kwok J.S."/>
            <person name="Zeng X."/>
            <person name="Yang Z."/>
            <person name="Xiao X.J."/>
            <person name="Lau C.P."/>
            <person name="Li Y."/>
            <person name="Huang Z.M."/>
            <person name="Ba J.G."/>
            <person name="Yim A.K."/>
            <person name="Ouyang C.Y."/>
            <person name="Ngai S.M."/>
            <person name="Chan T.F."/>
            <person name="Leung E.L."/>
            <person name="Liu L."/>
            <person name="Liu Z.G."/>
            <person name="Tsui S.K."/>
        </authorList>
    </citation>
    <scope>NUCLEOTIDE SEQUENCE [LARGE SCALE GENOMIC DNA]</scope>
    <source>
        <strain evidence="2">Derp</strain>
    </source>
</reference>
<organism evidence="2 3">
    <name type="scientific">Dermatophagoides pteronyssinus</name>
    <name type="common">European house dust mite</name>
    <dbReference type="NCBI Taxonomy" id="6956"/>
    <lineage>
        <taxon>Eukaryota</taxon>
        <taxon>Metazoa</taxon>
        <taxon>Ecdysozoa</taxon>
        <taxon>Arthropoda</taxon>
        <taxon>Chelicerata</taxon>
        <taxon>Arachnida</taxon>
        <taxon>Acari</taxon>
        <taxon>Acariformes</taxon>
        <taxon>Sarcoptiformes</taxon>
        <taxon>Astigmata</taxon>
        <taxon>Psoroptidia</taxon>
        <taxon>Analgoidea</taxon>
        <taxon>Pyroglyphidae</taxon>
        <taxon>Dermatophagoidinae</taxon>
        <taxon>Dermatophagoides</taxon>
    </lineage>
</organism>